<evidence type="ECO:0000256" key="4">
    <source>
        <dbReference type="ARBA" id="ARBA00022833"/>
    </source>
</evidence>
<organism evidence="8 9">
    <name type="scientific">Streptomyces fuscichromogenes</name>
    <dbReference type="NCBI Taxonomy" id="1324013"/>
    <lineage>
        <taxon>Bacteria</taxon>
        <taxon>Bacillati</taxon>
        <taxon>Actinomycetota</taxon>
        <taxon>Actinomycetes</taxon>
        <taxon>Kitasatosporales</taxon>
        <taxon>Streptomycetaceae</taxon>
        <taxon>Streptomyces</taxon>
    </lineage>
</organism>
<dbReference type="EMBL" id="BMML01000011">
    <property type="protein sequence ID" value="GGN20010.1"/>
    <property type="molecule type" value="Genomic_DNA"/>
</dbReference>
<dbReference type="GO" id="GO:0016491">
    <property type="term" value="F:oxidoreductase activity"/>
    <property type="evidence" value="ECO:0007669"/>
    <property type="project" value="UniProtKB-KW"/>
</dbReference>
<protein>
    <submittedName>
        <fullName evidence="8">Zinc-binding alcohol dehydrogenase</fullName>
    </submittedName>
</protein>
<dbReference type="InterPro" id="IPR020843">
    <property type="entry name" value="ER"/>
</dbReference>
<dbReference type="SMART" id="SM00829">
    <property type="entry name" value="PKS_ER"/>
    <property type="match status" value="1"/>
</dbReference>
<evidence type="ECO:0000313" key="9">
    <source>
        <dbReference type="Proteomes" id="UP000653411"/>
    </source>
</evidence>
<keyword evidence="5" id="KW-0560">Oxidoreductase</keyword>
<dbReference type="InterPro" id="IPR002328">
    <property type="entry name" value="ADH_Zn_CS"/>
</dbReference>
<dbReference type="Pfam" id="PF08240">
    <property type="entry name" value="ADH_N"/>
    <property type="match status" value="1"/>
</dbReference>
<dbReference type="GO" id="GO:0008270">
    <property type="term" value="F:zinc ion binding"/>
    <property type="evidence" value="ECO:0007669"/>
    <property type="project" value="InterPro"/>
</dbReference>
<evidence type="ECO:0000256" key="3">
    <source>
        <dbReference type="ARBA" id="ARBA00022723"/>
    </source>
</evidence>
<gene>
    <name evidence="8" type="ORF">GCM10011578_050200</name>
</gene>
<dbReference type="Pfam" id="PF00107">
    <property type="entry name" value="ADH_zinc_N"/>
    <property type="match status" value="1"/>
</dbReference>
<sequence length="370" mass="37852">MIVTAAVVEEKSGPFQLRELELEEPRADEIVVRMVAAGICHSDLAVRDQYLPIPLPIVLGHEGAGVVEAVGSGVTAVAPGDRVLLNAHSCGNCEACVAGRVFACDRGAELNFSGGRPDGSTGLSADGAPVHGKFFGQSSFATHALAHGHSVTVLPTDLDLALAPAFGCGVLTGAGAVISGLRAGVGDTIVVFGTGGVGLAAVMAARAVGCTTVVAVDRVESRLELARELGATHTVLAGGEGPDLLERVRAVVPAGAHHSVETTGVPEVSQAAVFSLRNGGMCAQLGVPPLGTNVSLDMAMLALSGIGIRGITSGGVPPRFLQPRLIELFRQGRFPVDKLVTHYQFADIELAAKDSQRGTSVKPILLFGEA</sequence>
<dbReference type="PROSITE" id="PS00059">
    <property type="entry name" value="ADH_ZINC"/>
    <property type="match status" value="1"/>
</dbReference>
<name>A0A917XFE9_9ACTN</name>
<dbReference type="AlphaFoldDB" id="A0A917XFE9"/>
<dbReference type="Gene3D" id="3.90.180.10">
    <property type="entry name" value="Medium-chain alcohol dehydrogenases, catalytic domain"/>
    <property type="match status" value="1"/>
</dbReference>
<comment type="cofactor">
    <cofactor evidence="1 6">
        <name>Zn(2+)</name>
        <dbReference type="ChEBI" id="CHEBI:29105"/>
    </cofactor>
</comment>
<dbReference type="InterPro" id="IPR013154">
    <property type="entry name" value="ADH-like_N"/>
</dbReference>
<comment type="caution">
    <text evidence="8">The sequence shown here is derived from an EMBL/GenBank/DDBJ whole genome shotgun (WGS) entry which is preliminary data.</text>
</comment>
<feature type="domain" description="Enoyl reductase (ER)" evidence="7">
    <location>
        <begin position="13"/>
        <end position="366"/>
    </location>
</feature>
<keyword evidence="3 6" id="KW-0479">Metal-binding</keyword>
<evidence type="ECO:0000313" key="8">
    <source>
        <dbReference type="EMBL" id="GGN20010.1"/>
    </source>
</evidence>
<comment type="similarity">
    <text evidence="2 6">Belongs to the zinc-containing alcohol dehydrogenase family.</text>
</comment>
<accession>A0A917XFE9</accession>
<dbReference type="Proteomes" id="UP000653411">
    <property type="component" value="Unassembled WGS sequence"/>
</dbReference>
<dbReference type="CDD" id="cd08278">
    <property type="entry name" value="benzyl_alcohol_DH"/>
    <property type="match status" value="1"/>
</dbReference>
<keyword evidence="4 6" id="KW-0862">Zinc</keyword>
<evidence type="ECO:0000256" key="5">
    <source>
        <dbReference type="ARBA" id="ARBA00023002"/>
    </source>
</evidence>
<dbReference type="InterPro" id="IPR013149">
    <property type="entry name" value="ADH-like_C"/>
</dbReference>
<reference evidence="8" key="2">
    <citation type="submission" date="2020-09" db="EMBL/GenBank/DDBJ databases">
        <authorList>
            <person name="Sun Q."/>
            <person name="Zhou Y."/>
        </authorList>
    </citation>
    <scope>NUCLEOTIDE SEQUENCE</scope>
    <source>
        <strain evidence="8">CGMCC 4.7110</strain>
    </source>
</reference>
<reference evidence="8" key="1">
    <citation type="journal article" date="2014" name="Int. J. Syst. Evol. Microbiol.">
        <title>Complete genome sequence of Corynebacterium casei LMG S-19264T (=DSM 44701T), isolated from a smear-ripened cheese.</title>
        <authorList>
            <consortium name="US DOE Joint Genome Institute (JGI-PGF)"/>
            <person name="Walter F."/>
            <person name="Albersmeier A."/>
            <person name="Kalinowski J."/>
            <person name="Ruckert C."/>
        </authorList>
    </citation>
    <scope>NUCLEOTIDE SEQUENCE</scope>
    <source>
        <strain evidence="8">CGMCC 4.7110</strain>
    </source>
</reference>
<dbReference type="PANTHER" id="PTHR43350">
    <property type="entry name" value="NAD-DEPENDENT ALCOHOL DEHYDROGENASE"/>
    <property type="match status" value="1"/>
</dbReference>
<dbReference type="InterPro" id="IPR036291">
    <property type="entry name" value="NAD(P)-bd_dom_sf"/>
</dbReference>
<dbReference type="PANTHER" id="PTHR43350:SF21">
    <property type="entry name" value="S-NITROSOMYCOTHIOL REDUCTASE MSCR"/>
    <property type="match status" value="1"/>
</dbReference>
<dbReference type="RefSeq" id="WP_189265062.1">
    <property type="nucleotide sequence ID" value="NZ_BMML01000011.1"/>
</dbReference>
<dbReference type="InterPro" id="IPR011032">
    <property type="entry name" value="GroES-like_sf"/>
</dbReference>
<keyword evidence="9" id="KW-1185">Reference proteome</keyword>
<evidence type="ECO:0000256" key="2">
    <source>
        <dbReference type="ARBA" id="ARBA00008072"/>
    </source>
</evidence>
<dbReference type="SUPFAM" id="SSF50129">
    <property type="entry name" value="GroES-like"/>
    <property type="match status" value="1"/>
</dbReference>
<evidence type="ECO:0000259" key="7">
    <source>
        <dbReference type="SMART" id="SM00829"/>
    </source>
</evidence>
<evidence type="ECO:0000256" key="6">
    <source>
        <dbReference type="RuleBase" id="RU361277"/>
    </source>
</evidence>
<evidence type="ECO:0000256" key="1">
    <source>
        <dbReference type="ARBA" id="ARBA00001947"/>
    </source>
</evidence>
<dbReference type="SUPFAM" id="SSF51735">
    <property type="entry name" value="NAD(P)-binding Rossmann-fold domains"/>
    <property type="match status" value="1"/>
</dbReference>
<dbReference type="Gene3D" id="3.40.50.720">
    <property type="entry name" value="NAD(P)-binding Rossmann-like Domain"/>
    <property type="match status" value="1"/>
</dbReference>
<proteinExistence type="inferred from homology"/>